<name>A0ABP7UH27_9BACT</name>
<dbReference type="Proteomes" id="UP001501469">
    <property type="component" value="Unassembled WGS sequence"/>
</dbReference>
<proteinExistence type="predicted"/>
<evidence type="ECO:0000256" key="1">
    <source>
        <dbReference type="SAM" id="MobiDB-lite"/>
    </source>
</evidence>
<evidence type="ECO:0000256" key="2">
    <source>
        <dbReference type="SAM" id="SignalP"/>
    </source>
</evidence>
<gene>
    <name evidence="3" type="ORF">GCM10022409_31580</name>
</gene>
<organism evidence="3 4">
    <name type="scientific">Hymenobacter glaciei</name>
    <dbReference type="NCBI Taxonomy" id="877209"/>
    <lineage>
        <taxon>Bacteria</taxon>
        <taxon>Pseudomonadati</taxon>
        <taxon>Bacteroidota</taxon>
        <taxon>Cytophagia</taxon>
        <taxon>Cytophagales</taxon>
        <taxon>Hymenobacteraceae</taxon>
        <taxon>Hymenobacter</taxon>
    </lineage>
</organism>
<dbReference type="InterPro" id="IPR008969">
    <property type="entry name" value="CarboxyPept-like_regulatory"/>
</dbReference>
<feature type="chain" id="PRO_5047124318" description="Carboxypeptidase regulatory-like domain-containing protein" evidence="2">
    <location>
        <begin position="23"/>
        <end position="328"/>
    </location>
</feature>
<comment type="caution">
    <text evidence="3">The sequence shown here is derived from an EMBL/GenBank/DDBJ whole genome shotgun (WGS) entry which is preliminary data.</text>
</comment>
<sequence>MKSARFLVVALLLHAIARVASAQAPAPKRTGSPPIDSVRVTFGPPEKTRRVEGYVLDKASQRPVPHVRVWRDDYPPRQARTDASGHFVLNLPAKGYNRGQLLTVQTLYYEGVAAIPADTTHPVKLLLKRNAYRFKPYGCQQLADTAHLSPYAPLPIKGLPATQYAFLIRDSSNSQPRQLRTVTIRVGRDGFTREPMRLRIYQYSEQLNAPPGDDLLRENVVMCPPKEGVFTYDVSSCDIVVPGTGFFLALEYTAGSDKFYCNDPLVDYTPTGPVLRPPCARTDIRTWERASSFSWARALSTENCWPLYESALSVELVPPGRRVRPVRR</sequence>
<dbReference type="SUPFAM" id="SSF49464">
    <property type="entry name" value="Carboxypeptidase regulatory domain-like"/>
    <property type="match status" value="1"/>
</dbReference>
<dbReference type="RefSeq" id="WP_345056417.1">
    <property type="nucleotide sequence ID" value="NZ_BAABDK010000025.1"/>
</dbReference>
<feature type="region of interest" description="Disordered" evidence="1">
    <location>
        <begin position="23"/>
        <end position="42"/>
    </location>
</feature>
<evidence type="ECO:0000313" key="3">
    <source>
        <dbReference type="EMBL" id="GAA4043269.1"/>
    </source>
</evidence>
<evidence type="ECO:0008006" key="5">
    <source>
        <dbReference type="Google" id="ProtNLM"/>
    </source>
</evidence>
<feature type="signal peptide" evidence="2">
    <location>
        <begin position="1"/>
        <end position="22"/>
    </location>
</feature>
<keyword evidence="4" id="KW-1185">Reference proteome</keyword>
<dbReference type="EMBL" id="BAABDK010000025">
    <property type="protein sequence ID" value="GAA4043269.1"/>
    <property type="molecule type" value="Genomic_DNA"/>
</dbReference>
<evidence type="ECO:0000313" key="4">
    <source>
        <dbReference type="Proteomes" id="UP001501469"/>
    </source>
</evidence>
<keyword evidence="2" id="KW-0732">Signal</keyword>
<protein>
    <recommendedName>
        <fullName evidence="5">Carboxypeptidase regulatory-like domain-containing protein</fullName>
    </recommendedName>
</protein>
<accession>A0ABP7UH27</accession>
<reference evidence="4" key="1">
    <citation type="journal article" date="2019" name="Int. J. Syst. Evol. Microbiol.">
        <title>The Global Catalogue of Microorganisms (GCM) 10K type strain sequencing project: providing services to taxonomists for standard genome sequencing and annotation.</title>
        <authorList>
            <consortium name="The Broad Institute Genomics Platform"/>
            <consortium name="The Broad Institute Genome Sequencing Center for Infectious Disease"/>
            <person name="Wu L."/>
            <person name="Ma J."/>
        </authorList>
    </citation>
    <scope>NUCLEOTIDE SEQUENCE [LARGE SCALE GENOMIC DNA]</scope>
    <source>
        <strain evidence="4">JCM 17225</strain>
    </source>
</reference>